<organism evidence="1 2">
    <name type="scientific">Gossypium arboreum</name>
    <name type="common">Tree cotton</name>
    <name type="synonym">Gossypium nanking</name>
    <dbReference type="NCBI Taxonomy" id="29729"/>
    <lineage>
        <taxon>Eukaryota</taxon>
        <taxon>Viridiplantae</taxon>
        <taxon>Streptophyta</taxon>
        <taxon>Embryophyta</taxon>
        <taxon>Tracheophyta</taxon>
        <taxon>Spermatophyta</taxon>
        <taxon>Magnoliopsida</taxon>
        <taxon>eudicotyledons</taxon>
        <taxon>Gunneridae</taxon>
        <taxon>Pentapetalae</taxon>
        <taxon>rosids</taxon>
        <taxon>malvids</taxon>
        <taxon>Malvales</taxon>
        <taxon>Malvaceae</taxon>
        <taxon>Malvoideae</taxon>
        <taxon>Gossypium</taxon>
    </lineage>
</organism>
<accession>A0A0B0NQ42</accession>
<dbReference type="EMBL" id="KN402230">
    <property type="protein sequence ID" value="KHG14757.1"/>
    <property type="molecule type" value="Genomic_DNA"/>
</dbReference>
<proteinExistence type="predicted"/>
<name>A0A0B0NQ42_GOSAR</name>
<sequence>MPSILSWHQTRVRVRGVTFSGIRATV</sequence>
<reference evidence="2" key="1">
    <citation type="submission" date="2014-09" db="EMBL/GenBank/DDBJ databases">
        <authorList>
            <person name="Mudge J."/>
            <person name="Ramaraj T."/>
            <person name="Lindquist I.E."/>
            <person name="Bharti A.K."/>
            <person name="Sundararajan A."/>
            <person name="Cameron C.T."/>
            <person name="Woodward J.E."/>
            <person name="May G.D."/>
            <person name="Brubaker C."/>
            <person name="Broadhvest J."/>
            <person name="Wilkins T.A."/>
        </authorList>
    </citation>
    <scope>NUCLEOTIDE SEQUENCE</scope>
    <source>
        <strain evidence="2">cv. AKA8401</strain>
    </source>
</reference>
<dbReference type="AlphaFoldDB" id="A0A0B0NQ42"/>
<protein>
    <submittedName>
        <fullName evidence="1">Uncharacterized protein</fullName>
    </submittedName>
</protein>
<gene>
    <name evidence="1" type="ORF">F383_17788</name>
</gene>
<dbReference type="Proteomes" id="UP000032142">
    <property type="component" value="Unassembled WGS sequence"/>
</dbReference>
<keyword evidence="2" id="KW-1185">Reference proteome</keyword>
<evidence type="ECO:0000313" key="2">
    <source>
        <dbReference type="Proteomes" id="UP000032142"/>
    </source>
</evidence>
<evidence type="ECO:0000313" key="1">
    <source>
        <dbReference type="EMBL" id="KHG14757.1"/>
    </source>
</evidence>